<organism evidence="1 2">
    <name type="scientific">Argiope bruennichi</name>
    <name type="common">Wasp spider</name>
    <name type="synonym">Aranea bruennichi</name>
    <dbReference type="NCBI Taxonomy" id="94029"/>
    <lineage>
        <taxon>Eukaryota</taxon>
        <taxon>Metazoa</taxon>
        <taxon>Ecdysozoa</taxon>
        <taxon>Arthropoda</taxon>
        <taxon>Chelicerata</taxon>
        <taxon>Arachnida</taxon>
        <taxon>Araneae</taxon>
        <taxon>Araneomorphae</taxon>
        <taxon>Entelegynae</taxon>
        <taxon>Araneoidea</taxon>
        <taxon>Araneidae</taxon>
        <taxon>Argiope</taxon>
    </lineage>
</organism>
<proteinExistence type="predicted"/>
<dbReference type="EMBL" id="JABXBU010000001">
    <property type="protein sequence ID" value="KAF8797013.1"/>
    <property type="molecule type" value="Genomic_DNA"/>
</dbReference>
<reference evidence="1" key="1">
    <citation type="journal article" date="2020" name="bioRxiv">
        <title>Chromosome-level reference genome of the European wasp spider Argiope bruennichi: a resource for studies on range expansion and evolutionary adaptation.</title>
        <authorList>
            <person name="Sheffer M.M."/>
            <person name="Hoppe A."/>
            <person name="Krehenwinkel H."/>
            <person name="Uhl G."/>
            <person name="Kuss A.W."/>
            <person name="Jensen L."/>
            <person name="Jensen C."/>
            <person name="Gillespie R.G."/>
            <person name="Hoff K.J."/>
            <person name="Prost S."/>
        </authorList>
    </citation>
    <scope>NUCLEOTIDE SEQUENCE</scope>
</reference>
<reference evidence="1" key="2">
    <citation type="submission" date="2020-06" db="EMBL/GenBank/DDBJ databases">
        <authorList>
            <person name="Sheffer M."/>
        </authorList>
    </citation>
    <scope>NUCLEOTIDE SEQUENCE</scope>
</reference>
<protein>
    <submittedName>
        <fullName evidence="1">Uncharacterized protein</fullName>
    </submittedName>
</protein>
<sequence length="159" mass="18508">MALNFLPSLQHIAAVKVALTVYNDDIIHFFCEFVKKDVNYSDSFCTNWSQEKRIRQRRKEISQKLSTLLPKLFVDRIVNILQPIVAEIFYCVRDHSNIANHIQKSHITNTLRWKSEGTIDRTETSKQLIRNESIDKRVRFVLGIYLLFGAGCFGNYGKV</sequence>
<gene>
    <name evidence="1" type="ORF">HNY73_001329</name>
</gene>
<dbReference type="Proteomes" id="UP000807504">
    <property type="component" value="Unassembled WGS sequence"/>
</dbReference>
<keyword evidence="2" id="KW-1185">Reference proteome</keyword>
<evidence type="ECO:0000313" key="2">
    <source>
        <dbReference type="Proteomes" id="UP000807504"/>
    </source>
</evidence>
<dbReference type="AlphaFoldDB" id="A0A8T0G6Z5"/>
<evidence type="ECO:0000313" key="1">
    <source>
        <dbReference type="EMBL" id="KAF8797013.1"/>
    </source>
</evidence>
<comment type="caution">
    <text evidence="1">The sequence shown here is derived from an EMBL/GenBank/DDBJ whole genome shotgun (WGS) entry which is preliminary data.</text>
</comment>
<accession>A0A8T0G6Z5</accession>
<name>A0A8T0G6Z5_ARGBR</name>